<evidence type="ECO:0000313" key="7">
    <source>
        <dbReference type="EMBL" id="GIM02951.1"/>
    </source>
</evidence>
<evidence type="ECO:0000256" key="4">
    <source>
        <dbReference type="ARBA" id="ARBA00023002"/>
    </source>
</evidence>
<dbReference type="SUPFAM" id="SSF51905">
    <property type="entry name" value="FAD/NAD(P)-binding domain"/>
    <property type="match status" value="1"/>
</dbReference>
<protein>
    <recommendedName>
        <fullName evidence="5">indole-3-pyruvate monooxygenase</fullName>
        <ecNumber evidence="5">1.14.13.168</ecNumber>
    </recommendedName>
</protein>
<dbReference type="PANTHER" id="PTHR43539:SF78">
    <property type="entry name" value="FLAVIN-CONTAINING MONOOXYGENASE"/>
    <property type="match status" value="1"/>
</dbReference>
<keyword evidence="3" id="KW-0274">FAD</keyword>
<gene>
    <name evidence="7" type="ORF">Vretimale_7772</name>
</gene>
<dbReference type="EMBL" id="BNCQ01000013">
    <property type="protein sequence ID" value="GIM02951.1"/>
    <property type="molecule type" value="Genomic_DNA"/>
</dbReference>
<dbReference type="Proteomes" id="UP000722791">
    <property type="component" value="Unassembled WGS sequence"/>
</dbReference>
<evidence type="ECO:0000313" key="8">
    <source>
        <dbReference type="Proteomes" id="UP000722791"/>
    </source>
</evidence>
<dbReference type="AlphaFoldDB" id="A0A8J4LLW9"/>
<proteinExistence type="inferred from homology"/>
<dbReference type="InterPro" id="IPR036188">
    <property type="entry name" value="FAD/NAD-bd_sf"/>
</dbReference>
<dbReference type="InterPro" id="IPR050982">
    <property type="entry name" value="Auxin_biosynth/cation_transpt"/>
</dbReference>
<sequence>MSLARGRRVVIIGSGKTAMDCASGLLVSRCAASVTLLYRSAHWPVPRSVLGIPVRRLLFSRAVASMLPPYYTASCVDRAVHAIVRPLKRLFWRGLECAINKKLHMGNGKLEAPPVGLPGDLFYGGQILDDSGAEMMHCEQLTAIKGEINKFVRNGVILLDGTFRPADVILYCTGYNKSYDYLEADLRLKLEVQKDGLYLYRNCLPPHVRHLAFVGSEVSGKTIQSVARKRSANGKGRPSRNP</sequence>
<comment type="similarity">
    <text evidence="1">Belongs to the FMO family.</text>
</comment>
<evidence type="ECO:0000256" key="6">
    <source>
        <dbReference type="ARBA" id="ARBA00047707"/>
    </source>
</evidence>
<dbReference type="GO" id="GO:0103075">
    <property type="term" value="F:indole-3-pyruvate monooxygenase activity"/>
    <property type="evidence" value="ECO:0007669"/>
    <property type="project" value="UniProtKB-EC"/>
</dbReference>
<comment type="caution">
    <text evidence="7">The sequence shown here is derived from an EMBL/GenBank/DDBJ whole genome shotgun (WGS) entry which is preliminary data.</text>
</comment>
<dbReference type="Gene3D" id="3.50.50.60">
    <property type="entry name" value="FAD/NAD(P)-binding domain"/>
    <property type="match status" value="3"/>
</dbReference>
<organism evidence="7 8">
    <name type="scientific">Volvox reticuliferus</name>
    <dbReference type="NCBI Taxonomy" id="1737510"/>
    <lineage>
        <taxon>Eukaryota</taxon>
        <taxon>Viridiplantae</taxon>
        <taxon>Chlorophyta</taxon>
        <taxon>core chlorophytes</taxon>
        <taxon>Chlorophyceae</taxon>
        <taxon>CS clade</taxon>
        <taxon>Chlamydomonadales</taxon>
        <taxon>Volvocaceae</taxon>
        <taxon>Volvox</taxon>
    </lineage>
</organism>
<name>A0A8J4LLW9_9CHLO</name>
<evidence type="ECO:0000256" key="3">
    <source>
        <dbReference type="ARBA" id="ARBA00022827"/>
    </source>
</evidence>
<dbReference type="EC" id="1.14.13.168" evidence="5"/>
<evidence type="ECO:0000256" key="1">
    <source>
        <dbReference type="ARBA" id="ARBA00009183"/>
    </source>
</evidence>
<feature type="non-terminal residue" evidence="7">
    <location>
        <position position="1"/>
    </location>
</feature>
<dbReference type="GO" id="GO:0050661">
    <property type="term" value="F:NADP binding"/>
    <property type="evidence" value="ECO:0007669"/>
    <property type="project" value="InterPro"/>
</dbReference>
<reference evidence="7" key="1">
    <citation type="journal article" date="2021" name="Proc. Natl. Acad. Sci. U.S.A.">
        <title>Three genomes in the algal genus Volvox reveal the fate of a haploid sex-determining region after a transition to homothallism.</title>
        <authorList>
            <person name="Yamamoto K."/>
            <person name="Hamaji T."/>
            <person name="Kawai-Toyooka H."/>
            <person name="Matsuzaki R."/>
            <person name="Takahashi F."/>
            <person name="Nishimura Y."/>
            <person name="Kawachi M."/>
            <person name="Noguchi H."/>
            <person name="Minakuchi Y."/>
            <person name="Umen J.G."/>
            <person name="Toyoda A."/>
            <person name="Nozaki H."/>
        </authorList>
    </citation>
    <scope>NUCLEOTIDE SEQUENCE</scope>
    <source>
        <strain evidence="7">NIES-3785</strain>
    </source>
</reference>
<dbReference type="InterPro" id="IPR020946">
    <property type="entry name" value="Flavin_mOase-like"/>
</dbReference>
<dbReference type="Pfam" id="PF00743">
    <property type="entry name" value="FMO-like"/>
    <property type="match status" value="1"/>
</dbReference>
<evidence type="ECO:0000256" key="5">
    <source>
        <dbReference type="ARBA" id="ARBA00039148"/>
    </source>
</evidence>
<dbReference type="PANTHER" id="PTHR43539">
    <property type="entry name" value="FLAVIN-BINDING MONOOXYGENASE-LIKE PROTEIN (AFU_ORTHOLOGUE AFUA_4G09220)"/>
    <property type="match status" value="1"/>
</dbReference>
<comment type="catalytic activity">
    <reaction evidence="6">
        <text>indole-3-pyruvate + NADPH + O2 + H(+) = (indol-3-yl)acetate + CO2 + NADP(+) + H2O</text>
        <dbReference type="Rhea" id="RHEA:34331"/>
        <dbReference type="ChEBI" id="CHEBI:15377"/>
        <dbReference type="ChEBI" id="CHEBI:15378"/>
        <dbReference type="ChEBI" id="CHEBI:15379"/>
        <dbReference type="ChEBI" id="CHEBI:16526"/>
        <dbReference type="ChEBI" id="CHEBI:17640"/>
        <dbReference type="ChEBI" id="CHEBI:30854"/>
        <dbReference type="ChEBI" id="CHEBI:57783"/>
        <dbReference type="ChEBI" id="CHEBI:58349"/>
        <dbReference type="EC" id="1.14.13.168"/>
    </reaction>
</comment>
<dbReference type="GO" id="GO:0004499">
    <property type="term" value="F:N,N-dimethylaniline monooxygenase activity"/>
    <property type="evidence" value="ECO:0007669"/>
    <property type="project" value="InterPro"/>
</dbReference>
<dbReference type="GO" id="GO:0050660">
    <property type="term" value="F:flavin adenine dinucleotide binding"/>
    <property type="evidence" value="ECO:0007669"/>
    <property type="project" value="InterPro"/>
</dbReference>
<keyword evidence="2" id="KW-0285">Flavoprotein</keyword>
<accession>A0A8J4LLW9</accession>
<evidence type="ECO:0000256" key="2">
    <source>
        <dbReference type="ARBA" id="ARBA00022630"/>
    </source>
</evidence>
<keyword evidence="4" id="KW-0560">Oxidoreductase</keyword>